<protein>
    <submittedName>
        <fullName evidence="3">RGG repeats nuclear RNA binding protein A-like</fullName>
    </submittedName>
</protein>
<keyword evidence="2" id="KW-1185">Reference proteome</keyword>
<reference evidence="3" key="2">
    <citation type="submission" date="2025-08" db="UniProtKB">
        <authorList>
            <consortium name="RefSeq"/>
        </authorList>
    </citation>
    <scope>IDENTIFICATION</scope>
    <source>
        <tissue evidence="3">Leaf</tissue>
    </source>
</reference>
<sequence>MQQLSNKKDNDNIFIKLSVSINEFLKPPEGESFYSAGGRGRGRGRGRGARGGYGGYPNANVPAPSIEDPGQFPTLGEHFSTRLFLCFFSLVVEHCVGGVLI</sequence>
<dbReference type="OrthoDB" id="784393at2759"/>
<dbReference type="InterPro" id="IPR039764">
    <property type="entry name" value="HABP4/SERBP1-like"/>
</dbReference>
<dbReference type="Proteomes" id="UP000087766">
    <property type="component" value="Chromosome 8"/>
</dbReference>
<dbReference type="STRING" id="3916.A0A1S3V8E1"/>
<gene>
    <name evidence="3" type="primary">LOC106772492</name>
</gene>
<accession>A0A1S3V8E1</accession>
<dbReference type="GeneID" id="106772492"/>
<dbReference type="RefSeq" id="XP_014514404.1">
    <property type="nucleotide sequence ID" value="XM_014658918.2"/>
</dbReference>
<proteinExistence type="predicted"/>
<dbReference type="GO" id="GO:0005737">
    <property type="term" value="C:cytoplasm"/>
    <property type="evidence" value="ECO:0007669"/>
    <property type="project" value="TreeGrafter"/>
</dbReference>
<name>A0A1S3V8E1_VIGRR</name>
<dbReference type="KEGG" id="vra:106772492"/>
<organism evidence="2 3">
    <name type="scientific">Vigna radiata var. radiata</name>
    <name type="common">Mung bean</name>
    <name type="synonym">Phaseolus aureus</name>
    <dbReference type="NCBI Taxonomy" id="3916"/>
    <lineage>
        <taxon>Eukaryota</taxon>
        <taxon>Viridiplantae</taxon>
        <taxon>Streptophyta</taxon>
        <taxon>Embryophyta</taxon>
        <taxon>Tracheophyta</taxon>
        <taxon>Spermatophyta</taxon>
        <taxon>Magnoliopsida</taxon>
        <taxon>eudicotyledons</taxon>
        <taxon>Gunneridae</taxon>
        <taxon>Pentapetalae</taxon>
        <taxon>rosids</taxon>
        <taxon>fabids</taxon>
        <taxon>Fabales</taxon>
        <taxon>Fabaceae</taxon>
        <taxon>Papilionoideae</taxon>
        <taxon>50 kb inversion clade</taxon>
        <taxon>NPAAA clade</taxon>
        <taxon>indigoferoid/millettioid clade</taxon>
        <taxon>Phaseoleae</taxon>
        <taxon>Vigna</taxon>
    </lineage>
</organism>
<dbReference type="PANTHER" id="PTHR12299:SF69">
    <property type="entry name" value="NUCLEAR RNA-BINDING-LIKE PROTEIN"/>
    <property type="match status" value="1"/>
</dbReference>
<dbReference type="GO" id="GO:0003729">
    <property type="term" value="F:mRNA binding"/>
    <property type="evidence" value="ECO:0007669"/>
    <property type="project" value="TreeGrafter"/>
</dbReference>
<reference evidence="2" key="1">
    <citation type="journal article" date="2014" name="Nat. Commun.">
        <title>Genome sequence of mungbean and insights into evolution within Vigna species.</title>
        <authorList>
            <person name="Kang Y.J."/>
            <person name="Kim S.K."/>
            <person name="Kim M.Y."/>
            <person name="Lestari P."/>
            <person name="Kim K.H."/>
            <person name="Ha B.K."/>
            <person name="Jun T.H."/>
            <person name="Hwang W.J."/>
            <person name="Lee T."/>
            <person name="Lee J."/>
            <person name="Shim S."/>
            <person name="Yoon M.Y."/>
            <person name="Jang Y.E."/>
            <person name="Han K.S."/>
            <person name="Taeprayoon P."/>
            <person name="Yoon N."/>
            <person name="Somta P."/>
            <person name="Tanya P."/>
            <person name="Kim K.S."/>
            <person name="Gwag J.G."/>
            <person name="Moon J.K."/>
            <person name="Lee Y.H."/>
            <person name="Park B.S."/>
            <person name="Bombarely A."/>
            <person name="Doyle J.J."/>
            <person name="Jackson S.A."/>
            <person name="Schafleitner R."/>
            <person name="Srinives P."/>
            <person name="Varshney R.K."/>
            <person name="Lee S.H."/>
        </authorList>
    </citation>
    <scope>NUCLEOTIDE SEQUENCE [LARGE SCALE GENOMIC DNA]</scope>
    <source>
        <strain evidence="2">cv. VC1973A</strain>
    </source>
</reference>
<dbReference type="PANTHER" id="PTHR12299">
    <property type="entry name" value="HYALURONIC ACID-BINDING PROTEIN 4"/>
    <property type="match status" value="1"/>
</dbReference>
<evidence type="ECO:0000313" key="3">
    <source>
        <dbReference type="RefSeq" id="XP_014514404.1"/>
    </source>
</evidence>
<feature type="region of interest" description="Disordered" evidence="1">
    <location>
        <begin position="28"/>
        <end position="54"/>
    </location>
</feature>
<dbReference type="AlphaFoldDB" id="A0A1S3V8E1"/>
<dbReference type="GO" id="GO:0005634">
    <property type="term" value="C:nucleus"/>
    <property type="evidence" value="ECO:0007669"/>
    <property type="project" value="TreeGrafter"/>
</dbReference>
<evidence type="ECO:0000256" key="1">
    <source>
        <dbReference type="SAM" id="MobiDB-lite"/>
    </source>
</evidence>
<evidence type="ECO:0000313" key="2">
    <source>
        <dbReference type="Proteomes" id="UP000087766"/>
    </source>
</evidence>